<accession>A0A8H6CIX9</accession>
<proteinExistence type="predicted"/>
<dbReference type="GeneID" id="59339285"/>
<reference evidence="1 2" key="1">
    <citation type="journal article" date="2020" name="Genomics">
        <title>Complete, high-quality genomes from long-read metagenomic sequencing of two wolf lichen thalli reveals enigmatic genome architecture.</title>
        <authorList>
            <person name="McKenzie S.K."/>
            <person name="Walston R.F."/>
            <person name="Allen J.L."/>
        </authorList>
    </citation>
    <scope>NUCLEOTIDE SEQUENCE [LARGE SCALE GENOMIC DNA]</scope>
    <source>
        <strain evidence="1">WasteWater1</strain>
    </source>
</reference>
<dbReference type="AlphaFoldDB" id="A0A8H6CIX9"/>
<comment type="caution">
    <text evidence="1">The sequence shown here is derived from an EMBL/GenBank/DDBJ whole genome shotgun (WGS) entry which is preliminary data.</text>
</comment>
<evidence type="ECO:0000313" key="2">
    <source>
        <dbReference type="Proteomes" id="UP000593566"/>
    </source>
</evidence>
<dbReference type="RefSeq" id="XP_037153378.1">
    <property type="nucleotide sequence ID" value="XM_037301744.1"/>
</dbReference>
<dbReference type="EMBL" id="JACCJB010000009">
    <property type="protein sequence ID" value="KAF6224318.1"/>
    <property type="molecule type" value="Genomic_DNA"/>
</dbReference>
<dbReference type="Proteomes" id="UP000593566">
    <property type="component" value="Unassembled WGS sequence"/>
</dbReference>
<gene>
    <name evidence="1" type="ORF">HO133_010895</name>
</gene>
<organism evidence="1 2">
    <name type="scientific">Letharia lupina</name>
    <dbReference type="NCBI Taxonomy" id="560253"/>
    <lineage>
        <taxon>Eukaryota</taxon>
        <taxon>Fungi</taxon>
        <taxon>Dikarya</taxon>
        <taxon>Ascomycota</taxon>
        <taxon>Pezizomycotina</taxon>
        <taxon>Lecanoromycetes</taxon>
        <taxon>OSLEUM clade</taxon>
        <taxon>Lecanoromycetidae</taxon>
        <taxon>Lecanorales</taxon>
        <taxon>Lecanorineae</taxon>
        <taxon>Parmeliaceae</taxon>
        <taxon>Letharia</taxon>
    </lineage>
</organism>
<protein>
    <submittedName>
        <fullName evidence="1">Uncharacterized protein</fullName>
    </submittedName>
</protein>
<sequence length="322" mass="37017">MDLPRGYHGASAGAQRFYPYEASFGQRVTCLRRYLRSKELKWLEIDILLIVDDIRESYQIRGNLNNDFYESLVEDDWEIRGQTRLNQAMIVKLRDRQRGLELLNDARDSYTKANSYSGTLYVAHRRVHLSTENPDKTTPQVPVGWNDHLVFRDSNEVMGFIVNDPELLGLETRIAAEQFMVGVAEYQNQFVREQFRFLQGQVANSDMIGMLWRSRNILRSYLKKHPSAATPKLHAIALDSLARFYCPSSDYNWLKLVSKYVAEGWPNLLEEKEVLIDYKGKITREYSPSEEGGPVVRSSVEGATDQGKQVKLSITMSFASTV</sequence>
<keyword evidence="2" id="KW-1185">Reference proteome</keyword>
<evidence type="ECO:0000313" key="1">
    <source>
        <dbReference type="EMBL" id="KAF6224318.1"/>
    </source>
</evidence>
<name>A0A8H6CIX9_9LECA</name>